<accession>C6XSR1</accession>
<dbReference type="Proteomes" id="UP000000852">
    <property type="component" value="Chromosome"/>
</dbReference>
<dbReference type="KEGG" id="phe:Phep_3430"/>
<gene>
    <name evidence="1" type="ordered locus">Phep_3430</name>
</gene>
<sequence length="158" mass="17736">MAEVFVAINLLQLTKTHKHMKKLILLLLCTATLGLASCKKDTIIQDTPNRTYNFTIQPNQWVLSADGYNYTYEWRNSIIDEITVDDEGVLVYASHPVNSSSYIQLPYTYDANAYSYELFVGGIAIDIQTSDNQDTNPVKPTKPILVKVVVIPSKYAGN</sequence>
<name>C6XSR1_PEDHD</name>
<dbReference type="HOGENOM" id="CLU_1667727_0_0_10"/>
<organism evidence="1 2">
    <name type="scientific">Pedobacter heparinus (strain ATCC 13125 / DSM 2366 / CIP 104194 / JCM 7457 / NBRC 12017 / NCIMB 9290 / NRRL B-14731 / HIM 762-3)</name>
    <dbReference type="NCBI Taxonomy" id="485917"/>
    <lineage>
        <taxon>Bacteria</taxon>
        <taxon>Pseudomonadati</taxon>
        <taxon>Bacteroidota</taxon>
        <taxon>Sphingobacteriia</taxon>
        <taxon>Sphingobacteriales</taxon>
        <taxon>Sphingobacteriaceae</taxon>
        <taxon>Pedobacter</taxon>
    </lineage>
</organism>
<protein>
    <submittedName>
        <fullName evidence="1">Uncharacterized protein</fullName>
    </submittedName>
</protein>
<evidence type="ECO:0000313" key="2">
    <source>
        <dbReference type="Proteomes" id="UP000000852"/>
    </source>
</evidence>
<evidence type="ECO:0000313" key="1">
    <source>
        <dbReference type="EMBL" id="ACU05624.1"/>
    </source>
</evidence>
<dbReference type="AlphaFoldDB" id="C6XSR1"/>
<reference evidence="1 2" key="1">
    <citation type="journal article" date="2009" name="Stand. Genomic Sci.">
        <title>Complete genome sequence of Pedobacter heparinus type strain (HIM 762-3).</title>
        <authorList>
            <person name="Han C."/>
            <person name="Spring S."/>
            <person name="Lapidus A."/>
            <person name="Del Rio T.G."/>
            <person name="Tice H."/>
            <person name="Copeland A."/>
            <person name="Cheng J.F."/>
            <person name="Lucas S."/>
            <person name="Chen F."/>
            <person name="Nolan M."/>
            <person name="Bruce D."/>
            <person name="Goodwin L."/>
            <person name="Pitluck S."/>
            <person name="Ivanova N."/>
            <person name="Mavromatis K."/>
            <person name="Mikhailova N."/>
            <person name="Pati A."/>
            <person name="Chen A."/>
            <person name="Palaniappan K."/>
            <person name="Land M."/>
            <person name="Hauser L."/>
            <person name="Chang Y.J."/>
            <person name="Jeffries C.C."/>
            <person name="Saunders E."/>
            <person name="Chertkov O."/>
            <person name="Brettin T."/>
            <person name="Goker M."/>
            <person name="Rohde M."/>
            <person name="Bristow J."/>
            <person name="Eisen J.A."/>
            <person name="Markowitz V."/>
            <person name="Hugenholtz P."/>
            <person name="Kyrpides N.C."/>
            <person name="Klenk H.P."/>
            <person name="Detter J.C."/>
        </authorList>
    </citation>
    <scope>NUCLEOTIDE SEQUENCE [LARGE SCALE GENOMIC DNA]</scope>
    <source>
        <strain evidence="2">ATCC 13125 / DSM 2366 / CIP 104194 / JCM 7457 / NBRC 12017 / NCIMB 9290 / NRRL B-14731 / HIM 762-3</strain>
    </source>
</reference>
<keyword evidence="2" id="KW-1185">Reference proteome</keyword>
<dbReference type="EMBL" id="CP001681">
    <property type="protein sequence ID" value="ACU05624.1"/>
    <property type="molecule type" value="Genomic_DNA"/>
</dbReference>
<dbReference type="STRING" id="485917.Phep_3430"/>
<proteinExistence type="predicted"/>